<dbReference type="EMBL" id="BARS01033675">
    <property type="protein sequence ID" value="GAG27599.1"/>
    <property type="molecule type" value="Genomic_DNA"/>
</dbReference>
<feature type="compositionally biased region" description="Low complexity" evidence="1">
    <location>
        <begin position="69"/>
        <end position="80"/>
    </location>
</feature>
<feature type="region of interest" description="Disordered" evidence="1">
    <location>
        <begin position="66"/>
        <end position="106"/>
    </location>
</feature>
<evidence type="ECO:0000256" key="1">
    <source>
        <dbReference type="SAM" id="MobiDB-lite"/>
    </source>
</evidence>
<protein>
    <submittedName>
        <fullName evidence="2">Uncharacterized protein</fullName>
    </submittedName>
</protein>
<dbReference type="AlphaFoldDB" id="X0W9I6"/>
<organism evidence="2">
    <name type="scientific">marine sediment metagenome</name>
    <dbReference type="NCBI Taxonomy" id="412755"/>
    <lineage>
        <taxon>unclassified sequences</taxon>
        <taxon>metagenomes</taxon>
        <taxon>ecological metagenomes</taxon>
    </lineage>
</organism>
<sequence length="161" mass="17576">RAMDLVLSQLNVGRDRFSSVYWIIDEGVVEISTGETFNRTTSIRIFNVADLLLVVPNFKGPELSLTSMGNNNDNSSTGSSDTGGGLFGDANTTDAKDGEEMSTAEQREKLREDLVEIIKMTIGEDMWAPTGKGAIRLMRNNLVISQTPLGFKLLEKAMGGR</sequence>
<comment type="caution">
    <text evidence="2">The sequence shown here is derived from an EMBL/GenBank/DDBJ whole genome shotgun (WGS) entry which is preliminary data.</text>
</comment>
<feature type="compositionally biased region" description="Basic and acidic residues" evidence="1">
    <location>
        <begin position="94"/>
        <end position="106"/>
    </location>
</feature>
<feature type="non-terminal residue" evidence="2">
    <location>
        <position position="1"/>
    </location>
</feature>
<reference evidence="2" key="1">
    <citation type="journal article" date="2014" name="Front. Microbiol.">
        <title>High frequency of phylogenetically diverse reductive dehalogenase-homologous genes in deep subseafloor sedimentary metagenomes.</title>
        <authorList>
            <person name="Kawai M."/>
            <person name="Futagami T."/>
            <person name="Toyoda A."/>
            <person name="Takaki Y."/>
            <person name="Nishi S."/>
            <person name="Hori S."/>
            <person name="Arai W."/>
            <person name="Tsubouchi T."/>
            <person name="Morono Y."/>
            <person name="Uchiyama I."/>
            <person name="Ito T."/>
            <person name="Fujiyama A."/>
            <person name="Inagaki F."/>
            <person name="Takami H."/>
        </authorList>
    </citation>
    <scope>NUCLEOTIDE SEQUENCE</scope>
    <source>
        <strain evidence="2">Expedition CK06-06</strain>
    </source>
</reference>
<accession>X0W9I6</accession>
<gene>
    <name evidence="2" type="ORF">S01H1_52121</name>
</gene>
<evidence type="ECO:0000313" key="2">
    <source>
        <dbReference type="EMBL" id="GAG27599.1"/>
    </source>
</evidence>
<proteinExistence type="predicted"/>
<name>X0W9I6_9ZZZZ</name>